<dbReference type="EMBL" id="AP023366">
    <property type="protein sequence ID" value="BCJ88250.1"/>
    <property type="molecule type" value="Genomic_DNA"/>
</dbReference>
<accession>A0A7I8DHZ0</accession>
<sequence length="74" mass="8366">MELRIPECDHSAVITALPYPSGARLRQLLTQSTEDAELRKEYNAQIAYIFENLASHYRADTINLAMSHLYVQGG</sequence>
<reference evidence="1 2" key="1">
    <citation type="submission" date="2020-08" db="EMBL/GenBank/DDBJ databases">
        <title>Complete Genome Sequence of Effusibacillus dendaii Strain skT53, Isolated from Farmland soil.</title>
        <authorList>
            <person name="Konishi T."/>
            <person name="Kawasaki H."/>
        </authorList>
    </citation>
    <scope>NUCLEOTIDE SEQUENCE [LARGE SCALE GENOMIC DNA]</scope>
    <source>
        <strain evidence="2">skT53</strain>
    </source>
</reference>
<organism evidence="1 2">
    <name type="scientific">Effusibacillus dendaii</name>
    <dbReference type="NCBI Taxonomy" id="2743772"/>
    <lineage>
        <taxon>Bacteria</taxon>
        <taxon>Bacillati</taxon>
        <taxon>Bacillota</taxon>
        <taxon>Bacilli</taxon>
        <taxon>Bacillales</taxon>
        <taxon>Alicyclobacillaceae</taxon>
        <taxon>Effusibacillus</taxon>
    </lineage>
</organism>
<evidence type="ECO:0000313" key="2">
    <source>
        <dbReference type="Proteomes" id="UP000593802"/>
    </source>
</evidence>
<dbReference type="KEGG" id="eff:skT53_32350"/>
<dbReference type="Proteomes" id="UP000593802">
    <property type="component" value="Chromosome"/>
</dbReference>
<keyword evidence="2" id="KW-1185">Reference proteome</keyword>
<proteinExistence type="predicted"/>
<name>A0A7I8DHZ0_9BACL</name>
<protein>
    <submittedName>
        <fullName evidence="1">Uncharacterized protein</fullName>
    </submittedName>
</protein>
<dbReference type="AlphaFoldDB" id="A0A7I8DHZ0"/>
<evidence type="ECO:0000313" key="1">
    <source>
        <dbReference type="EMBL" id="BCJ88250.1"/>
    </source>
</evidence>
<gene>
    <name evidence="1" type="ORF">skT53_32350</name>
</gene>